<organism evidence="14 15">
    <name type="scientific">Legionella jamestowniensis</name>
    <dbReference type="NCBI Taxonomy" id="455"/>
    <lineage>
        <taxon>Bacteria</taxon>
        <taxon>Pseudomonadati</taxon>
        <taxon>Pseudomonadota</taxon>
        <taxon>Gammaproteobacteria</taxon>
        <taxon>Legionellales</taxon>
        <taxon>Legionellaceae</taxon>
        <taxon>Legionella</taxon>
    </lineage>
</organism>
<keyword evidence="12" id="KW-0812">Transmembrane</keyword>
<keyword evidence="11 12" id="KW-0472">Membrane</keyword>
<evidence type="ECO:0000256" key="12">
    <source>
        <dbReference type="SAM" id="Phobius"/>
    </source>
</evidence>
<dbReference type="PROSITE" id="PS50109">
    <property type="entry name" value="HIS_KIN"/>
    <property type="match status" value="1"/>
</dbReference>
<gene>
    <name evidence="14" type="ORF">Ljam_1169</name>
</gene>
<keyword evidence="7" id="KW-0547">Nucleotide-binding</keyword>
<comment type="catalytic activity">
    <reaction evidence="1">
        <text>ATP + protein L-histidine = ADP + protein N-phospho-L-histidine.</text>
        <dbReference type="EC" id="2.7.13.3"/>
    </reaction>
</comment>
<evidence type="ECO:0000256" key="2">
    <source>
        <dbReference type="ARBA" id="ARBA00004651"/>
    </source>
</evidence>
<dbReference type="InterPro" id="IPR005467">
    <property type="entry name" value="His_kinase_dom"/>
</dbReference>
<evidence type="ECO:0000256" key="6">
    <source>
        <dbReference type="ARBA" id="ARBA00022679"/>
    </source>
</evidence>
<feature type="transmembrane region" description="Helical" evidence="12">
    <location>
        <begin position="21"/>
        <end position="41"/>
    </location>
</feature>
<protein>
    <recommendedName>
        <fullName evidence="3">histidine kinase</fullName>
        <ecNumber evidence="3">2.7.13.3</ecNumber>
    </recommendedName>
</protein>
<evidence type="ECO:0000313" key="15">
    <source>
        <dbReference type="Proteomes" id="UP000054715"/>
    </source>
</evidence>
<evidence type="ECO:0000256" key="1">
    <source>
        <dbReference type="ARBA" id="ARBA00000085"/>
    </source>
</evidence>
<dbReference type="EMBL" id="LNYG01000013">
    <property type="protein sequence ID" value="KTD06974.1"/>
    <property type="molecule type" value="Genomic_DNA"/>
</dbReference>
<dbReference type="SMART" id="SM00387">
    <property type="entry name" value="HATPase_c"/>
    <property type="match status" value="1"/>
</dbReference>
<dbReference type="GO" id="GO:0005524">
    <property type="term" value="F:ATP binding"/>
    <property type="evidence" value="ECO:0007669"/>
    <property type="project" value="UniProtKB-KW"/>
</dbReference>
<dbReference type="GO" id="GO:0004673">
    <property type="term" value="F:protein histidine kinase activity"/>
    <property type="evidence" value="ECO:0007669"/>
    <property type="project" value="UniProtKB-EC"/>
</dbReference>
<dbReference type="CDD" id="cd00075">
    <property type="entry name" value="HATPase"/>
    <property type="match status" value="1"/>
</dbReference>
<evidence type="ECO:0000256" key="8">
    <source>
        <dbReference type="ARBA" id="ARBA00022777"/>
    </source>
</evidence>
<dbReference type="Proteomes" id="UP000054715">
    <property type="component" value="Unassembled WGS sequence"/>
</dbReference>
<reference evidence="14 15" key="1">
    <citation type="submission" date="2015-11" db="EMBL/GenBank/DDBJ databases">
        <title>Genomic analysis of 38 Legionella species identifies large and diverse effector repertoires.</title>
        <authorList>
            <person name="Burstein D."/>
            <person name="Amaro F."/>
            <person name="Zusman T."/>
            <person name="Lifshitz Z."/>
            <person name="Cohen O."/>
            <person name="Gilbert J.A."/>
            <person name="Pupko T."/>
            <person name="Shuman H.A."/>
            <person name="Segal G."/>
        </authorList>
    </citation>
    <scope>NUCLEOTIDE SEQUENCE [LARGE SCALE GENOMIC DNA]</scope>
    <source>
        <strain evidence="14 15">JA-26-G1-E2</strain>
    </source>
</reference>
<feature type="transmembrane region" description="Helical" evidence="12">
    <location>
        <begin position="139"/>
        <end position="161"/>
    </location>
</feature>
<dbReference type="GO" id="GO:0000160">
    <property type="term" value="P:phosphorelay signal transduction system"/>
    <property type="evidence" value="ECO:0007669"/>
    <property type="project" value="UniProtKB-KW"/>
</dbReference>
<keyword evidence="5" id="KW-0597">Phosphoprotein</keyword>
<dbReference type="STRING" id="455.Ljam_1169"/>
<evidence type="ECO:0000313" key="14">
    <source>
        <dbReference type="EMBL" id="KTD06974.1"/>
    </source>
</evidence>
<evidence type="ECO:0000256" key="3">
    <source>
        <dbReference type="ARBA" id="ARBA00012438"/>
    </source>
</evidence>
<accession>A0A0W0UGC4</accession>
<dbReference type="RefSeq" id="WP_058449194.1">
    <property type="nucleotide sequence ID" value="NZ_CAAAJF010000010.1"/>
</dbReference>
<keyword evidence="6" id="KW-0808">Transferase</keyword>
<keyword evidence="9" id="KW-0067">ATP-binding</keyword>
<dbReference type="InterPro" id="IPR036890">
    <property type="entry name" value="HATPase_C_sf"/>
</dbReference>
<evidence type="ECO:0000256" key="10">
    <source>
        <dbReference type="ARBA" id="ARBA00023012"/>
    </source>
</evidence>
<keyword evidence="10" id="KW-0902">Two-component regulatory system</keyword>
<dbReference type="PRINTS" id="PR00344">
    <property type="entry name" value="BCTRLSENSOR"/>
</dbReference>
<evidence type="ECO:0000256" key="11">
    <source>
        <dbReference type="ARBA" id="ARBA00023136"/>
    </source>
</evidence>
<dbReference type="EC" id="2.7.13.3" evidence="3"/>
<comment type="caution">
    <text evidence="14">The sequence shown here is derived from an EMBL/GenBank/DDBJ whole genome shotgun (WGS) entry which is preliminary data.</text>
</comment>
<evidence type="ECO:0000256" key="5">
    <source>
        <dbReference type="ARBA" id="ARBA00022553"/>
    </source>
</evidence>
<keyword evidence="12" id="KW-1133">Transmembrane helix</keyword>
<dbReference type="PANTHER" id="PTHR45528">
    <property type="entry name" value="SENSOR HISTIDINE KINASE CPXA"/>
    <property type="match status" value="1"/>
</dbReference>
<dbReference type="Pfam" id="PF02518">
    <property type="entry name" value="HATPase_c"/>
    <property type="match status" value="1"/>
</dbReference>
<sequence>MEVSLKKKIKQKISSRIGFSLFLSALLMMSLTISDIHNVLISKEHDLKRFSRNLDNYIVSQLIIGNKEAILYKLKKEEDKSHIFIHWKENSQENNNKISFVWPYNWKIIHHIESIVDGNFGEYIIRGSLLDDKELIRSIFTRFSVFVFFLILVVWILWPLYYRIPHNIILKPIAELLATIDETEKNNAPYGKSEPNIIEINLLKNKIISMVNEIRYRTRESVALNIAQQVAHDIRSPILALESLHSISFELSLEKRNMIRTIVKRMNSIINNLSDITHHSDLCIDPQNNNDCFIYNLLSNILEEKKLEYYSRDIIFSINISRDLIGVSSNIDEEKFERCISNILNNSIEALNPGGVVILAADLHNECIHISISDNGKGIPADQIDNIFLKGFSFNKKNGKGLGLTFAKECIESFGGKLQIKSCFEQGTVVDIFLNARPSPDWLCKRIDLSKYNHICVLDDEEEIHEIWYKKLVGSINKEKIMSFYDSSKFIRYLNKINKHETLFLIDYQIAKNELTGLQIITDFNLQDDAFLVTSYYADKRIISECVKNNIKIIPKILLSYITIN</sequence>
<dbReference type="GO" id="GO:0005886">
    <property type="term" value="C:plasma membrane"/>
    <property type="evidence" value="ECO:0007669"/>
    <property type="project" value="UniProtKB-SubCell"/>
</dbReference>
<evidence type="ECO:0000256" key="4">
    <source>
        <dbReference type="ARBA" id="ARBA00022475"/>
    </source>
</evidence>
<comment type="subcellular location">
    <subcellularLocation>
        <location evidence="2">Cell membrane</location>
        <topology evidence="2">Multi-pass membrane protein</topology>
    </subcellularLocation>
</comment>
<name>A0A0W0UGC4_9GAMM</name>
<dbReference type="InterPro" id="IPR050398">
    <property type="entry name" value="HssS/ArlS-like"/>
</dbReference>
<dbReference type="PATRIC" id="fig|455.5.peg.1237"/>
<evidence type="ECO:0000256" key="9">
    <source>
        <dbReference type="ARBA" id="ARBA00022840"/>
    </source>
</evidence>
<evidence type="ECO:0000259" key="13">
    <source>
        <dbReference type="PROSITE" id="PS50109"/>
    </source>
</evidence>
<dbReference type="InterPro" id="IPR004358">
    <property type="entry name" value="Sig_transdc_His_kin-like_C"/>
</dbReference>
<evidence type="ECO:0000256" key="7">
    <source>
        <dbReference type="ARBA" id="ARBA00022741"/>
    </source>
</evidence>
<feature type="domain" description="Histidine kinase" evidence="13">
    <location>
        <begin position="229"/>
        <end position="438"/>
    </location>
</feature>
<keyword evidence="4" id="KW-1003">Cell membrane</keyword>
<dbReference type="Gene3D" id="3.30.565.10">
    <property type="entry name" value="Histidine kinase-like ATPase, C-terminal domain"/>
    <property type="match status" value="1"/>
</dbReference>
<keyword evidence="8 14" id="KW-0418">Kinase</keyword>
<dbReference type="AlphaFoldDB" id="A0A0W0UGC4"/>
<proteinExistence type="predicted"/>
<dbReference type="SUPFAM" id="SSF55874">
    <property type="entry name" value="ATPase domain of HSP90 chaperone/DNA topoisomerase II/histidine kinase"/>
    <property type="match status" value="1"/>
</dbReference>
<dbReference type="InterPro" id="IPR003594">
    <property type="entry name" value="HATPase_dom"/>
</dbReference>
<dbReference type="PANTHER" id="PTHR45528:SF1">
    <property type="entry name" value="SENSOR HISTIDINE KINASE CPXA"/>
    <property type="match status" value="1"/>
</dbReference>